<keyword evidence="2" id="KW-0472">Membrane</keyword>
<dbReference type="InterPro" id="IPR058288">
    <property type="entry name" value="DUF7982"/>
</dbReference>
<evidence type="ECO:0000256" key="1">
    <source>
        <dbReference type="SAM" id="Coils"/>
    </source>
</evidence>
<name>M0EC37_9EURY</name>
<protein>
    <recommendedName>
        <fullName evidence="3">DUF7982 domain-containing protein</fullName>
    </recommendedName>
</protein>
<accession>M0EC37</accession>
<dbReference type="EMBL" id="AOJL01000057">
    <property type="protein sequence ID" value="ELZ44588.1"/>
    <property type="molecule type" value="Genomic_DNA"/>
</dbReference>
<organism evidence="4 5">
    <name type="scientific">Halorubrum coriense DSM 10284</name>
    <dbReference type="NCBI Taxonomy" id="1227466"/>
    <lineage>
        <taxon>Archaea</taxon>
        <taxon>Methanobacteriati</taxon>
        <taxon>Methanobacteriota</taxon>
        <taxon>Stenosarchaea group</taxon>
        <taxon>Halobacteria</taxon>
        <taxon>Halobacteriales</taxon>
        <taxon>Haloferacaceae</taxon>
        <taxon>Halorubrum</taxon>
    </lineage>
</organism>
<dbReference type="Pfam" id="PF25939">
    <property type="entry name" value="DUF7982"/>
    <property type="match status" value="1"/>
</dbReference>
<sequence length="268" mass="28662">MSESDTPALQTRVAVLEAENRQLREEYARARQTTYRRTAVSLLVVGLFGIAGGLVFPDARTILFALGGTGIFAGVLTYFITPERFISAQIGGRIFEAVRADREATIDELGLRGEPVYVPGDTVRLFVPREANAPLPEPISDLDLFVVPEDPTTGGVAFHPTGVPLFEEFSDTLDQSPGTAPQSVAPVIADALVNVFELADGVESAVDTDTQRITFEISGAGLGDPTAIDHPIASFLAVTLVETLTEPVAVTVTEEAPLTVTCRYGRED</sequence>
<comment type="caution">
    <text evidence="4">The sequence shown here is derived from an EMBL/GenBank/DDBJ whole genome shotgun (WGS) entry which is preliminary data.</text>
</comment>
<keyword evidence="1" id="KW-0175">Coiled coil</keyword>
<evidence type="ECO:0000313" key="5">
    <source>
        <dbReference type="Proteomes" id="UP000011509"/>
    </source>
</evidence>
<feature type="transmembrane region" description="Helical" evidence="2">
    <location>
        <begin position="62"/>
        <end position="80"/>
    </location>
</feature>
<keyword evidence="5" id="KW-1185">Reference proteome</keyword>
<gene>
    <name evidence="4" type="ORF">C464_13200</name>
</gene>
<evidence type="ECO:0000259" key="3">
    <source>
        <dbReference type="Pfam" id="PF25939"/>
    </source>
</evidence>
<feature type="transmembrane region" description="Helical" evidence="2">
    <location>
        <begin position="39"/>
        <end position="56"/>
    </location>
</feature>
<evidence type="ECO:0000256" key="2">
    <source>
        <dbReference type="SAM" id="Phobius"/>
    </source>
</evidence>
<feature type="domain" description="DUF7982" evidence="3">
    <location>
        <begin position="9"/>
        <end position="264"/>
    </location>
</feature>
<feature type="coiled-coil region" evidence="1">
    <location>
        <begin position="6"/>
        <end position="33"/>
    </location>
</feature>
<proteinExistence type="predicted"/>
<reference evidence="4 5" key="1">
    <citation type="journal article" date="2014" name="PLoS Genet.">
        <title>Phylogenetically driven sequencing of extremely halophilic archaea reveals strategies for static and dynamic osmo-response.</title>
        <authorList>
            <person name="Becker E.A."/>
            <person name="Seitzer P.M."/>
            <person name="Tritt A."/>
            <person name="Larsen D."/>
            <person name="Krusor M."/>
            <person name="Yao A.I."/>
            <person name="Wu D."/>
            <person name="Madern D."/>
            <person name="Eisen J.A."/>
            <person name="Darling A.E."/>
            <person name="Facciotti M.T."/>
        </authorList>
    </citation>
    <scope>NUCLEOTIDE SEQUENCE [LARGE SCALE GENOMIC DNA]</scope>
    <source>
        <strain evidence="4 5">DSM 10284</strain>
    </source>
</reference>
<keyword evidence="2" id="KW-1133">Transmembrane helix</keyword>
<evidence type="ECO:0000313" key="4">
    <source>
        <dbReference type="EMBL" id="ELZ44588.1"/>
    </source>
</evidence>
<keyword evidence="2" id="KW-0812">Transmembrane</keyword>
<dbReference type="AlphaFoldDB" id="M0EC37"/>
<dbReference type="Proteomes" id="UP000011509">
    <property type="component" value="Unassembled WGS sequence"/>
</dbReference>